<dbReference type="Proteomes" id="UP001310692">
    <property type="component" value="Unassembled WGS sequence"/>
</dbReference>
<dbReference type="EMBL" id="JAZDRO010000004">
    <property type="protein sequence ID" value="MEE2566979.1"/>
    <property type="molecule type" value="Genomic_DNA"/>
</dbReference>
<organism evidence="1 2">
    <name type="scientific">Hyphobacterium marinum</name>
    <dbReference type="NCBI Taxonomy" id="3116574"/>
    <lineage>
        <taxon>Bacteria</taxon>
        <taxon>Pseudomonadati</taxon>
        <taxon>Pseudomonadota</taxon>
        <taxon>Alphaproteobacteria</taxon>
        <taxon>Maricaulales</taxon>
        <taxon>Maricaulaceae</taxon>
        <taxon>Hyphobacterium</taxon>
    </lineage>
</organism>
<evidence type="ECO:0008006" key="3">
    <source>
        <dbReference type="Google" id="ProtNLM"/>
    </source>
</evidence>
<dbReference type="SUPFAM" id="SSF48208">
    <property type="entry name" value="Six-hairpin glycosidases"/>
    <property type="match status" value="1"/>
</dbReference>
<evidence type="ECO:0000313" key="2">
    <source>
        <dbReference type="Proteomes" id="UP001310692"/>
    </source>
</evidence>
<name>A0ABU7LZL1_9PROT</name>
<gene>
    <name evidence="1" type="ORF">V0U35_09830</name>
</gene>
<evidence type="ECO:0000313" key="1">
    <source>
        <dbReference type="EMBL" id="MEE2566979.1"/>
    </source>
</evidence>
<keyword evidence="2" id="KW-1185">Reference proteome</keyword>
<comment type="caution">
    <text evidence="1">The sequence shown here is derived from an EMBL/GenBank/DDBJ whole genome shotgun (WGS) entry which is preliminary data.</text>
</comment>
<dbReference type="InterPro" id="IPR008928">
    <property type="entry name" value="6-hairpin_glycosidase_sf"/>
</dbReference>
<dbReference type="Gene3D" id="1.50.10.20">
    <property type="match status" value="1"/>
</dbReference>
<protein>
    <recommendedName>
        <fullName evidence="3">Prenyltransferase</fullName>
    </recommendedName>
</protein>
<reference evidence="1 2" key="1">
    <citation type="submission" date="2024-01" db="EMBL/GenBank/DDBJ databases">
        <title>Hyphobacterium bacterium isolated from marine sediment.</title>
        <authorList>
            <person name="Zhao S."/>
        </authorList>
    </citation>
    <scope>NUCLEOTIDE SEQUENCE [LARGE SCALE GENOMIC DNA]</scope>
    <source>
        <strain evidence="1 2">Y60-23</strain>
    </source>
</reference>
<accession>A0ABU7LZL1</accession>
<sequence length="361" mass="39393">MSALTDIAAGARRILALQQGDGAIPWIEAGLWDPWNHGEAVMALAIAGHDAQARAGLDCLAARQEGDGGWTGELGAGVPLDDTNRFLVVDKPATARDTNFAGYAAVTVLRTALALDAPDILKRYAGMVRAAMDFVASCQTRHGDIVWRAPEAGELRENIDSLRAGNACLYKSVECAIAIEAHLGKDRPDWQTLRRGIGDALHDKDWRFDRDGIDRRRYAMDWYYPVLAGVLPSLDGQRRLEAGWSRFVVDGAGCRCVADEPWITAAETAELALACASVGWRTRAERLIRHLKPLAAKEGGYWMGWQFAEEVIWPQERPGWTAAAVMLAADALQSLTPGSDVMIRPQTPHPVRLTGAALRAY</sequence>
<dbReference type="RefSeq" id="WP_330196536.1">
    <property type="nucleotide sequence ID" value="NZ_JAZDRO010000004.1"/>
</dbReference>
<proteinExistence type="predicted"/>